<keyword evidence="5" id="KW-1185">Reference proteome</keyword>
<dbReference type="Proteomes" id="UP000662747">
    <property type="component" value="Chromosome"/>
</dbReference>
<evidence type="ECO:0000259" key="3">
    <source>
        <dbReference type="Pfam" id="PF20533"/>
    </source>
</evidence>
<name>A0ABX7NQM0_9BACT</name>
<accession>A0ABX7NQM0</accession>
<feature type="region of interest" description="Disordered" evidence="1">
    <location>
        <begin position="147"/>
        <end position="168"/>
    </location>
</feature>
<proteinExistence type="predicted"/>
<reference evidence="4 5" key="1">
    <citation type="submission" date="2021-02" db="EMBL/GenBank/DDBJ databases">
        <title>De Novo genome assembly of isolated myxobacteria.</title>
        <authorList>
            <person name="Stevens D.C."/>
        </authorList>
    </citation>
    <scope>NUCLEOTIDE SEQUENCE [LARGE SCALE GENOMIC DNA]</scope>
    <source>
        <strain evidence="5">SCPEA02</strain>
    </source>
</reference>
<feature type="region of interest" description="Disordered" evidence="1">
    <location>
        <begin position="18"/>
        <end position="75"/>
    </location>
</feature>
<keyword evidence="2" id="KW-0732">Signal</keyword>
<feature type="compositionally biased region" description="Low complexity" evidence="1">
    <location>
        <begin position="18"/>
        <end position="38"/>
    </location>
</feature>
<evidence type="ECO:0000256" key="1">
    <source>
        <dbReference type="SAM" id="MobiDB-lite"/>
    </source>
</evidence>
<evidence type="ECO:0000313" key="5">
    <source>
        <dbReference type="Proteomes" id="UP000662747"/>
    </source>
</evidence>
<feature type="chain" id="PRO_5046641161" description="DUF6748 domain-containing protein" evidence="2">
    <location>
        <begin position="26"/>
        <end position="168"/>
    </location>
</feature>
<dbReference type="EMBL" id="CP071090">
    <property type="protein sequence ID" value="QSQ21161.1"/>
    <property type="molecule type" value="Genomic_DNA"/>
</dbReference>
<protein>
    <recommendedName>
        <fullName evidence="3">DUF6748 domain-containing protein</fullName>
    </recommendedName>
</protein>
<dbReference type="InterPro" id="IPR046636">
    <property type="entry name" value="DUF6748"/>
</dbReference>
<dbReference type="Pfam" id="PF20533">
    <property type="entry name" value="DUF6748"/>
    <property type="match status" value="1"/>
</dbReference>
<evidence type="ECO:0000256" key="2">
    <source>
        <dbReference type="SAM" id="SignalP"/>
    </source>
</evidence>
<organism evidence="4 5">
    <name type="scientific">Pyxidicoccus parkwayensis</name>
    <dbReference type="NCBI Taxonomy" id="2813578"/>
    <lineage>
        <taxon>Bacteria</taxon>
        <taxon>Pseudomonadati</taxon>
        <taxon>Myxococcota</taxon>
        <taxon>Myxococcia</taxon>
        <taxon>Myxococcales</taxon>
        <taxon>Cystobacterineae</taxon>
        <taxon>Myxococcaceae</taxon>
        <taxon>Pyxidicoccus</taxon>
    </lineage>
</organism>
<gene>
    <name evidence="4" type="ORF">JY651_39150</name>
</gene>
<feature type="signal peptide" evidence="2">
    <location>
        <begin position="1"/>
        <end position="25"/>
    </location>
</feature>
<dbReference type="PROSITE" id="PS51257">
    <property type="entry name" value="PROKAR_LIPOPROTEIN"/>
    <property type="match status" value="1"/>
</dbReference>
<sequence>MNVRPLLLAALALGFAAGCTTPSSSPSNTPSSEPGTPSADTAARPAETAPPKGNEPGTEAQPPPPSAGSEVKAGESAVYIVKDSGVRCIAPPCPSYNATRADKPGSEPIPVHEVDLSALSGGSDERAEALTQQMQMGNGLKVEATLETRPNAGPGGAATVLKASRVAK</sequence>
<feature type="domain" description="DUF6748" evidence="3">
    <location>
        <begin position="75"/>
        <end position="158"/>
    </location>
</feature>
<dbReference type="RefSeq" id="WP_206722740.1">
    <property type="nucleotide sequence ID" value="NZ_CP071090.1"/>
</dbReference>
<evidence type="ECO:0000313" key="4">
    <source>
        <dbReference type="EMBL" id="QSQ21161.1"/>
    </source>
</evidence>